<proteinExistence type="predicted"/>
<organism evidence="2">
    <name type="scientific">Octopus bimaculoides</name>
    <name type="common">California two-spotted octopus</name>
    <dbReference type="NCBI Taxonomy" id="37653"/>
    <lineage>
        <taxon>Eukaryota</taxon>
        <taxon>Metazoa</taxon>
        <taxon>Spiralia</taxon>
        <taxon>Lophotrochozoa</taxon>
        <taxon>Mollusca</taxon>
        <taxon>Cephalopoda</taxon>
        <taxon>Coleoidea</taxon>
        <taxon>Octopodiformes</taxon>
        <taxon>Octopoda</taxon>
        <taxon>Incirrata</taxon>
        <taxon>Octopodidae</taxon>
        <taxon>Octopus</taxon>
    </lineage>
</organism>
<sequence length="126" mass="14795">MKDGRIPKDIFYGELAAGQRNKGCPQLRYNDVCRENMKVLNIDINSWEDLAADRTSWKSALLKQLRIGEEELSAAATEKRDRRKGSTADRPESTHRWDLCDRDCHFRINLQSHRRRCSRRAAQHRQ</sequence>
<feature type="region of interest" description="Disordered" evidence="1">
    <location>
        <begin position="73"/>
        <end position="94"/>
    </location>
</feature>
<evidence type="ECO:0000256" key="1">
    <source>
        <dbReference type="SAM" id="MobiDB-lite"/>
    </source>
</evidence>
<gene>
    <name evidence="2" type="ORF">OCBIM_22036098mg</name>
</gene>
<feature type="compositionally biased region" description="Basic and acidic residues" evidence="1">
    <location>
        <begin position="77"/>
        <end position="94"/>
    </location>
</feature>
<name>A0A0L8GC42_OCTBM</name>
<protein>
    <submittedName>
        <fullName evidence="2">Uncharacterized protein</fullName>
    </submittedName>
</protein>
<reference evidence="2" key="1">
    <citation type="submission" date="2015-07" db="EMBL/GenBank/DDBJ databases">
        <title>MeaNS - Measles Nucleotide Surveillance Program.</title>
        <authorList>
            <person name="Tran T."/>
            <person name="Druce J."/>
        </authorList>
    </citation>
    <scope>NUCLEOTIDE SEQUENCE</scope>
    <source>
        <strain evidence="2">UCB-OBI-ISO-001</strain>
        <tissue evidence="2">Gonad</tissue>
    </source>
</reference>
<dbReference type="AlphaFoldDB" id="A0A0L8GC42"/>
<evidence type="ECO:0000313" key="2">
    <source>
        <dbReference type="EMBL" id="KOF74498.1"/>
    </source>
</evidence>
<dbReference type="EMBL" id="KQ422641">
    <property type="protein sequence ID" value="KOF74498.1"/>
    <property type="molecule type" value="Genomic_DNA"/>
</dbReference>
<accession>A0A0L8GC42</accession>